<evidence type="ECO:0000256" key="1">
    <source>
        <dbReference type="SAM" id="MobiDB-lite"/>
    </source>
</evidence>
<sequence length="455" mass="52495">MDSEYKEPEIDATSGKQHTNNSIQGNNDHDENFIDVSQVDDEILELIQLTIDQDTISDRTIAILENVKTFTFQKPFIFPENFNNSNLITVFCRLLDCVGILSELSIIILGNIWLEIEVKSHELFFEDELIDSVLNVFYHAEIPLKIHTLRALSNCFKTSQRVAEYALNQPDFIQLTGELLSIDHYSLRNELLDMLSIISKFGNPEILQPFFEPLLDMISINYPKPSSFAAMFVNTMVKKDISLARNTEDFLLRLLNGMKLGYTDTLVTCIDTICAIIQSIKNSFKDSSQKISDYVDFSPLFSEQFMKYINTAISRKLIEDSTEIYNLLANLSPEIDETCWEFGLIEETFDNMEGVSSRNKIIILSYLCTYFKNSPNERREEMALRLFGELLQVIENVDDSQTVLFLQTMININPDNRIEDFSDEWLEILDSFCDNDNEAISIMAQQYLQQLEEQN</sequence>
<keyword evidence="3" id="KW-1185">Reference proteome</keyword>
<gene>
    <name evidence="2" type="ORF">TVAG_069910</name>
</gene>
<protein>
    <submittedName>
        <fullName evidence="2">Uncharacterized protein</fullName>
    </submittedName>
</protein>
<dbReference type="InterPro" id="IPR011989">
    <property type="entry name" value="ARM-like"/>
</dbReference>
<dbReference type="KEGG" id="tva:4762196"/>
<feature type="compositionally biased region" description="Polar residues" evidence="1">
    <location>
        <begin position="14"/>
        <end position="26"/>
    </location>
</feature>
<evidence type="ECO:0000313" key="2">
    <source>
        <dbReference type="EMBL" id="EAY04341.1"/>
    </source>
</evidence>
<dbReference type="Proteomes" id="UP000001542">
    <property type="component" value="Unassembled WGS sequence"/>
</dbReference>
<accession>A2ESN2</accession>
<organism evidence="2 3">
    <name type="scientific">Trichomonas vaginalis (strain ATCC PRA-98 / G3)</name>
    <dbReference type="NCBI Taxonomy" id="412133"/>
    <lineage>
        <taxon>Eukaryota</taxon>
        <taxon>Metamonada</taxon>
        <taxon>Parabasalia</taxon>
        <taxon>Trichomonadida</taxon>
        <taxon>Trichomonadidae</taxon>
        <taxon>Trichomonas</taxon>
    </lineage>
</organism>
<dbReference type="InParanoid" id="A2ESN2"/>
<feature type="region of interest" description="Disordered" evidence="1">
    <location>
        <begin position="1"/>
        <end position="30"/>
    </location>
</feature>
<dbReference type="InterPro" id="IPR016024">
    <property type="entry name" value="ARM-type_fold"/>
</dbReference>
<name>A2ESN2_TRIV3</name>
<reference evidence="2" key="2">
    <citation type="journal article" date="2007" name="Science">
        <title>Draft genome sequence of the sexually transmitted pathogen Trichomonas vaginalis.</title>
        <authorList>
            <person name="Carlton J.M."/>
            <person name="Hirt R.P."/>
            <person name="Silva J.C."/>
            <person name="Delcher A.L."/>
            <person name="Schatz M."/>
            <person name="Zhao Q."/>
            <person name="Wortman J.R."/>
            <person name="Bidwell S.L."/>
            <person name="Alsmark U.C.M."/>
            <person name="Besteiro S."/>
            <person name="Sicheritz-Ponten T."/>
            <person name="Noel C.J."/>
            <person name="Dacks J.B."/>
            <person name="Foster P.G."/>
            <person name="Simillion C."/>
            <person name="Van de Peer Y."/>
            <person name="Miranda-Saavedra D."/>
            <person name="Barton G.J."/>
            <person name="Westrop G.D."/>
            <person name="Mueller S."/>
            <person name="Dessi D."/>
            <person name="Fiori P.L."/>
            <person name="Ren Q."/>
            <person name="Paulsen I."/>
            <person name="Zhang H."/>
            <person name="Bastida-Corcuera F.D."/>
            <person name="Simoes-Barbosa A."/>
            <person name="Brown M.T."/>
            <person name="Hayes R.D."/>
            <person name="Mukherjee M."/>
            <person name="Okumura C.Y."/>
            <person name="Schneider R."/>
            <person name="Smith A.J."/>
            <person name="Vanacova S."/>
            <person name="Villalvazo M."/>
            <person name="Haas B.J."/>
            <person name="Pertea M."/>
            <person name="Feldblyum T.V."/>
            <person name="Utterback T.R."/>
            <person name="Shu C.L."/>
            <person name="Osoegawa K."/>
            <person name="de Jong P.J."/>
            <person name="Hrdy I."/>
            <person name="Horvathova L."/>
            <person name="Zubacova Z."/>
            <person name="Dolezal P."/>
            <person name="Malik S.B."/>
            <person name="Logsdon J.M. Jr."/>
            <person name="Henze K."/>
            <person name="Gupta A."/>
            <person name="Wang C.C."/>
            <person name="Dunne R.L."/>
            <person name="Upcroft J.A."/>
            <person name="Upcroft P."/>
            <person name="White O."/>
            <person name="Salzberg S.L."/>
            <person name="Tang P."/>
            <person name="Chiu C.-H."/>
            <person name="Lee Y.-S."/>
            <person name="Embley T.M."/>
            <person name="Coombs G.H."/>
            <person name="Mottram J.C."/>
            <person name="Tachezy J."/>
            <person name="Fraser-Liggett C.M."/>
            <person name="Johnson P.J."/>
        </authorList>
    </citation>
    <scope>NUCLEOTIDE SEQUENCE [LARGE SCALE GENOMIC DNA]</scope>
    <source>
        <strain evidence="2">G3</strain>
    </source>
</reference>
<proteinExistence type="predicted"/>
<dbReference type="VEuPathDB" id="TrichDB:TVAG_069910"/>
<dbReference type="AlphaFoldDB" id="A2ESN2"/>
<dbReference type="EMBL" id="DS113478">
    <property type="protein sequence ID" value="EAY04341.1"/>
    <property type="molecule type" value="Genomic_DNA"/>
</dbReference>
<dbReference type="RefSeq" id="XP_001316564.1">
    <property type="nucleotide sequence ID" value="XM_001316529.1"/>
</dbReference>
<dbReference type="SUPFAM" id="SSF48371">
    <property type="entry name" value="ARM repeat"/>
    <property type="match status" value="1"/>
</dbReference>
<dbReference type="Gene3D" id="1.25.10.10">
    <property type="entry name" value="Leucine-rich Repeat Variant"/>
    <property type="match status" value="1"/>
</dbReference>
<dbReference type="VEuPathDB" id="TrichDB:TVAGG3_0220740"/>
<reference evidence="2" key="1">
    <citation type="submission" date="2006-10" db="EMBL/GenBank/DDBJ databases">
        <authorList>
            <person name="Amadeo P."/>
            <person name="Zhao Q."/>
            <person name="Wortman J."/>
            <person name="Fraser-Liggett C."/>
            <person name="Carlton J."/>
        </authorList>
    </citation>
    <scope>NUCLEOTIDE SEQUENCE</scope>
    <source>
        <strain evidence="2">G3</strain>
    </source>
</reference>
<evidence type="ECO:0000313" key="3">
    <source>
        <dbReference type="Proteomes" id="UP000001542"/>
    </source>
</evidence>
<dbReference type="SMR" id="A2ESN2"/>